<sequence length="203" mass="21711">MMRLDPFYPVVGSVDWVALLVKEGARLIQLRIKERSDEAVLPDIKAALALCRAAGAELVVNDYWRAAIDAGASFLHLGQGDLDGADVPAIRAAGLRLGISTHDHAELGRALSLDPDYVALGPIYPTTLKAMPFAPQGLARIGEWKRLIGSRPLVAIGGISLERAQGCLDAGADVVAMVSDVTRHPDPPARIRDWLAATRHLAT</sequence>
<evidence type="ECO:0000313" key="5">
    <source>
        <dbReference type="Proteomes" id="UP001156882"/>
    </source>
</evidence>
<dbReference type="Gene3D" id="3.20.20.70">
    <property type="entry name" value="Aldolase class I"/>
    <property type="match status" value="1"/>
</dbReference>
<evidence type="ECO:0000259" key="3">
    <source>
        <dbReference type="Pfam" id="PF02581"/>
    </source>
</evidence>
<protein>
    <submittedName>
        <fullName evidence="4">Thiamine-phosphate synthase</fullName>
    </submittedName>
</protein>
<dbReference type="InterPro" id="IPR022998">
    <property type="entry name" value="ThiamineP_synth_TenI"/>
</dbReference>
<dbReference type="PANTHER" id="PTHR20857:SF15">
    <property type="entry name" value="THIAMINE-PHOSPHATE SYNTHASE"/>
    <property type="match status" value="1"/>
</dbReference>
<evidence type="ECO:0000313" key="4">
    <source>
        <dbReference type="EMBL" id="GLS23282.1"/>
    </source>
</evidence>
<dbReference type="InterPro" id="IPR036206">
    <property type="entry name" value="ThiamineP_synth_sf"/>
</dbReference>
<evidence type="ECO:0000256" key="1">
    <source>
        <dbReference type="ARBA" id="ARBA00004948"/>
    </source>
</evidence>
<dbReference type="SUPFAM" id="SSF51391">
    <property type="entry name" value="Thiamin phosphate synthase"/>
    <property type="match status" value="1"/>
</dbReference>
<name>A0ABQ6CSH9_9HYPH</name>
<keyword evidence="5" id="KW-1185">Reference proteome</keyword>
<accession>A0ABQ6CSH9</accession>
<dbReference type="PANTHER" id="PTHR20857">
    <property type="entry name" value="THIAMINE-PHOSPHATE PYROPHOSPHORYLASE"/>
    <property type="match status" value="1"/>
</dbReference>
<evidence type="ECO:0000256" key="2">
    <source>
        <dbReference type="ARBA" id="ARBA00022977"/>
    </source>
</evidence>
<dbReference type="Pfam" id="PF02581">
    <property type="entry name" value="TMP-TENI"/>
    <property type="match status" value="1"/>
</dbReference>
<dbReference type="NCBIfam" id="NF000734">
    <property type="entry name" value="PRK00043.1-5"/>
    <property type="match status" value="1"/>
</dbReference>
<organism evidence="4 5">
    <name type="scientific">Labrys miyagiensis</name>
    <dbReference type="NCBI Taxonomy" id="346912"/>
    <lineage>
        <taxon>Bacteria</taxon>
        <taxon>Pseudomonadati</taxon>
        <taxon>Pseudomonadota</taxon>
        <taxon>Alphaproteobacteria</taxon>
        <taxon>Hyphomicrobiales</taxon>
        <taxon>Xanthobacteraceae</taxon>
        <taxon>Labrys</taxon>
    </lineage>
</organism>
<keyword evidence="2" id="KW-0784">Thiamine biosynthesis</keyword>
<comment type="caution">
    <text evidence="4">The sequence shown here is derived from an EMBL/GenBank/DDBJ whole genome shotgun (WGS) entry which is preliminary data.</text>
</comment>
<proteinExistence type="predicted"/>
<reference evidence="5" key="1">
    <citation type="journal article" date="2019" name="Int. J. Syst. Evol. Microbiol.">
        <title>The Global Catalogue of Microorganisms (GCM) 10K type strain sequencing project: providing services to taxonomists for standard genome sequencing and annotation.</title>
        <authorList>
            <consortium name="The Broad Institute Genomics Platform"/>
            <consortium name="The Broad Institute Genome Sequencing Center for Infectious Disease"/>
            <person name="Wu L."/>
            <person name="Ma J."/>
        </authorList>
    </citation>
    <scope>NUCLEOTIDE SEQUENCE [LARGE SCALE GENOMIC DNA]</scope>
    <source>
        <strain evidence="5">NBRC 101365</strain>
    </source>
</reference>
<gene>
    <name evidence="4" type="ORF">GCM10007874_63020</name>
</gene>
<comment type="pathway">
    <text evidence="1">Cofactor biosynthesis; thiamine diphosphate biosynthesis.</text>
</comment>
<dbReference type="InterPro" id="IPR013785">
    <property type="entry name" value="Aldolase_TIM"/>
</dbReference>
<feature type="domain" description="Thiamine phosphate synthase/TenI" evidence="3">
    <location>
        <begin position="14"/>
        <end position="181"/>
    </location>
</feature>
<dbReference type="Proteomes" id="UP001156882">
    <property type="component" value="Unassembled WGS sequence"/>
</dbReference>
<dbReference type="EMBL" id="BSPC01000069">
    <property type="protein sequence ID" value="GLS23282.1"/>
    <property type="molecule type" value="Genomic_DNA"/>
</dbReference>
<dbReference type="CDD" id="cd00564">
    <property type="entry name" value="TMP_TenI"/>
    <property type="match status" value="1"/>
</dbReference>
<dbReference type="RefSeq" id="WP_284316196.1">
    <property type="nucleotide sequence ID" value="NZ_BSPC01000069.1"/>
</dbReference>